<protein>
    <recommendedName>
        <fullName evidence="3 5">Flagellar hook protein FlgE</fullName>
    </recommendedName>
</protein>
<evidence type="ECO:0000313" key="10">
    <source>
        <dbReference type="EMBL" id="MEZ2739823.1"/>
    </source>
</evidence>
<dbReference type="Proteomes" id="UP001567350">
    <property type="component" value="Unassembled WGS sequence"/>
</dbReference>
<dbReference type="InterPro" id="IPR053967">
    <property type="entry name" value="LlgE_F_G-like_D1"/>
</dbReference>
<gene>
    <name evidence="10" type="primary">flgE</name>
    <name evidence="10" type="ORF">ACBP88_10260</name>
</gene>
<keyword evidence="11" id="KW-1185">Reference proteome</keyword>
<feature type="domain" description="Flagellar hook protein FlgE/F/G-like D1" evidence="9">
    <location>
        <begin position="83"/>
        <end position="132"/>
    </location>
</feature>
<evidence type="ECO:0000256" key="2">
    <source>
        <dbReference type="ARBA" id="ARBA00009677"/>
    </source>
</evidence>
<dbReference type="InterPro" id="IPR037058">
    <property type="entry name" value="Falgellar_hook_FlgE_sf"/>
</dbReference>
<dbReference type="PANTHER" id="PTHR30435:SF1">
    <property type="entry name" value="FLAGELLAR HOOK PROTEIN FLGE"/>
    <property type="match status" value="1"/>
</dbReference>
<comment type="caution">
    <text evidence="10">The sequence shown here is derived from an EMBL/GenBank/DDBJ whole genome shotgun (WGS) entry which is preliminary data.</text>
</comment>
<dbReference type="RefSeq" id="WP_370892331.1">
    <property type="nucleotide sequence ID" value="NZ_JBGJLR010000010.1"/>
</dbReference>
<keyword evidence="10" id="KW-0969">Cilium</keyword>
<dbReference type="PANTHER" id="PTHR30435">
    <property type="entry name" value="FLAGELLAR PROTEIN"/>
    <property type="match status" value="1"/>
</dbReference>
<evidence type="ECO:0000256" key="4">
    <source>
        <dbReference type="ARBA" id="ARBA00023143"/>
    </source>
</evidence>
<organism evidence="10 11">
    <name type="scientific">Comamonas jiangduensis</name>
    <dbReference type="NCBI Taxonomy" id="1194168"/>
    <lineage>
        <taxon>Bacteria</taxon>
        <taxon>Pseudomonadati</taxon>
        <taxon>Pseudomonadota</taxon>
        <taxon>Betaproteobacteria</taxon>
        <taxon>Burkholderiales</taxon>
        <taxon>Comamonadaceae</taxon>
        <taxon>Comamonas</taxon>
    </lineage>
</organism>
<dbReference type="InterPro" id="IPR020013">
    <property type="entry name" value="Flagellar_FlgE/F/G"/>
</dbReference>
<sequence>MGFHHGLSGLNGASKNLDVIGHNIANSNTVGFKNSRAEFNEMVASAMGAASTNNTGIGVSVAAISQQFSQGVITPSANGLDMAINGDGFFVVQTGTGTAYTRNGAFQLNKSGELVSVNGDKVQGYAIDPNTGVRTSVALTNLVFPTGAPIAAKQTDNVKATINLDARVDQDAVPAPARATYGTSLEVFDEQGMATPLAMYFEKTDGNTWTVYDSLDPAADPIGQLTFDSTGKLQGVATFSGATDPAGLNPGDAGYVPQFNAPGGTTLSTKVATTNPNSPNPDDWNVNIDLSGVSQLGSAFSVARLTQDGYASGELTSVNVGSDGTLMATYSNGITRPEAQIALAKFTNTQGLQPDGNNNWVASSDSGPAIYGAAGSGSFGTIQGSALEESNVDLTAQLVGMMTAQRAYQANAQTIKTQDQIFSTLVNLR</sequence>
<dbReference type="Pfam" id="PF00460">
    <property type="entry name" value="Flg_bb_rod"/>
    <property type="match status" value="1"/>
</dbReference>
<proteinExistence type="inferred from homology"/>
<dbReference type="Pfam" id="PF22692">
    <property type="entry name" value="LlgE_F_G_D1"/>
    <property type="match status" value="1"/>
</dbReference>
<dbReference type="InterPro" id="IPR001444">
    <property type="entry name" value="Flag_bb_rod_N"/>
</dbReference>
<dbReference type="EMBL" id="JBGJLR010000010">
    <property type="protein sequence ID" value="MEZ2739823.1"/>
    <property type="molecule type" value="Genomic_DNA"/>
</dbReference>
<evidence type="ECO:0000256" key="5">
    <source>
        <dbReference type="RuleBase" id="RU362116"/>
    </source>
</evidence>
<dbReference type="InterPro" id="IPR010930">
    <property type="entry name" value="Flg_bb/hook_C_dom"/>
</dbReference>
<dbReference type="NCBIfam" id="NF004238">
    <property type="entry name" value="PRK05682.1-1"/>
    <property type="match status" value="1"/>
</dbReference>
<dbReference type="Pfam" id="PF06429">
    <property type="entry name" value="Flg_bbr_C"/>
    <property type="match status" value="1"/>
</dbReference>
<dbReference type="InterPro" id="IPR011491">
    <property type="entry name" value="FlgE_D2"/>
</dbReference>
<evidence type="ECO:0000313" key="11">
    <source>
        <dbReference type="Proteomes" id="UP001567350"/>
    </source>
</evidence>
<dbReference type="InterPro" id="IPR037925">
    <property type="entry name" value="FlgE/F/G-like"/>
</dbReference>
<feature type="domain" description="Flagellar basal-body/hook protein C-terminal" evidence="7">
    <location>
        <begin position="385"/>
        <end position="428"/>
    </location>
</feature>
<reference evidence="10 11" key="1">
    <citation type="submission" date="2024-08" db="EMBL/GenBank/DDBJ databases">
        <authorList>
            <person name="Feng Z."/>
            <person name="Ronholm J."/>
        </authorList>
    </citation>
    <scope>NUCLEOTIDE SEQUENCE [LARGE SCALE GENOMIC DNA]</scope>
    <source>
        <strain evidence="10 11">4-AB0-8</strain>
    </source>
</reference>
<accession>A0ABV4ID94</accession>
<dbReference type="SUPFAM" id="SSF117143">
    <property type="entry name" value="Flagellar hook protein flgE"/>
    <property type="match status" value="1"/>
</dbReference>
<comment type="subcellular location">
    <subcellularLocation>
        <location evidence="1 5">Bacterial flagellum basal body</location>
    </subcellularLocation>
</comment>
<comment type="similarity">
    <text evidence="2 5">Belongs to the flagella basal body rod proteins family.</text>
</comment>
<dbReference type="Pfam" id="PF07559">
    <property type="entry name" value="FlgE_D2"/>
    <property type="match status" value="1"/>
</dbReference>
<feature type="domain" description="Flagellar basal body rod protein N-terminal" evidence="6">
    <location>
        <begin position="5"/>
        <end position="33"/>
    </location>
</feature>
<dbReference type="Gene3D" id="2.60.98.20">
    <property type="entry name" value="Flagellar hook protein FlgE"/>
    <property type="match status" value="1"/>
</dbReference>
<evidence type="ECO:0000259" key="6">
    <source>
        <dbReference type="Pfam" id="PF00460"/>
    </source>
</evidence>
<evidence type="ECO:0000256" key="1">
    <source>
        <dbReference type="ARBA" id="ARBA00004117"/>
    </source>
</evidence>
<comment type="function">
    <text evidence="5">A flexible structure which links the flagellar filament to the drive apparatus in the basal body.</text>
</comment>
<keyword evidence="10" id="KW-0282">Flagellum</keyword>
<feature type="domain" description="Flagellar hook protein FlgE D2" evidence="8">
    <location>
        <begin position="163"/>
        <end position="310"/>
    </location>
</feature>
<dbReference type="NCBIfam" id="TIGR03506">
    <property type="entry name" value="FlgEFG_subfam"/>
    <property type="match status" value="1"/>
</dbReference>
<keyword evidence="4 5" id="KW-0975">Bacterial flagellum</keyword>
<name>A0ABV4ID94_9BURK</name>
<evidence type="ECO:0000259" key="9">
    <source>
        <dbReference type="Pfam" id="PF22692"/>
    </source>
</evidence>
<keyword evidence="10" id="KW-0966">Cell projection</keyword>
<evidence type="ECO:0000259" key="7">
    <source>
        <dbReference type="Pfam" id="PF06429"/>
    </source>
</evidence>
<evidence type="ECO:0000256" key="3">
    <source>
        <dbReference type="ARBA" id="ARBA00019015"/>
    </source>
</evidence>
<evidence type="ECO:0000259" key="8">
    <source>
        <dbReference type="Pfam" id="PF07559"/>
    </source>
</evidence>